<evidence type="ECO:0000313" key="3">
    <source>
        <dbReference type="Proteomes" id="UP000278351"/>
    </source>
</evidence>
<keyword evidence="1" id="KW-0472">Membrane</keyword>
<sequence>MQTIGNYFFRDMGVMLGRTMRHILRSMNTMSTVAVMAVALILPFVYVLGGAILVLEEIFCNHRKKTNNIWKR</sequence>
<evidence type="ECO:0000256" key="1">
    <source>
        <dbReference type="SAM" id="Phobius"/>
    </source>
</evidence>
<keyword evidence="1" id="KW-0812">Transmembrane</keyword>
<keyword evidence="3" id="KW-1185">Reference proteome</keyword>
<comment type="caution">
    <text evidence="2">The sequence shown here is derived from an EMBL/GenBank/DDBJ whole genome shotgun (WGS) entry which is preliminary data.</text>
</comment>
<keyword evidence="1" id="KW-1133">Transmembrane helix</keyword>
<dbReference type="Proteomes" id="UP000278351">
    <property type="component" value="Unassembled WGS sequence"/>
</dbReference>
<proteinExistence type="predicted"/>
<feature type="transmembrane region" description="Helical" evidence="1">
    <location>
        <begin position="33"/>
        <end position="55"/>
    </location>
</feature>
<reference evidence="2 3" key="1">
    <citation type="submission" date="2018-11" db="EMBL/GenBank/DDBJ databases">
        <title>Chitinophaga lutea sp.nov., isolate from arsenic contaminated soil.</title>
        <authorList>
            <person name="Zong Y."/>
        </authorList>
    </citation>
    <scope>NUCLEOTIDE SEQUENCE [LARGE SCALE GENOMIC DNA]</scope>
    <source>
        <strain evidence="2 3">ZY74</strain>
    </source>
</reference>
<gene>
    <name evidence="2" type="ORF">EGT74_13925</name>
</gene>
<organism evidence="2 3">
    <name type="scientific">Chitinophaga lutea</name>
    <dbReference type="NCBI Taxonomy" id="2488634"/>
    <lineage>
        <taxon>Bacteria</taxon>
        <taxon>Pseudomonadati</taxon>
        <taxon>Bacteroidota</taxon>
        <taxon>Chitinophagia</taxon>
        <taxon>Chitinophagales</taxon>
        <taxon>Chitinophagaceae</taxon>
        <taxon>Chitinophaga</taxon>
    </lineage>
</organism>
<name>A0A3N4PHH9_9BACT</name>
<dbReference type="AlphaFoldDB" id="A0A3N4PHH9"/>
<dbReference type="RefSeq" id="WP_123847162.1">
    <property type="nucleotide sequence ID" value="NZ_RPDH01000002.1"/>
</dbReference>
<dbReference type="OrthoDB" id="679817at2"/>
<evidence type="ECO:0000313" key="2">
    <source>
        <dbReference type="EMBL" id="RPE08162.1"/>
    </source>
</evidence>
<accession>A0A3N4PHH9</accession>
<dbReference type="EMBL" id="RPDH01000002">
    <property type="protein sequence ID" value="RPE08162.1"/>
    <property type="molecule type" value="Genomic_DNA"/>
</dbReference>
<protein>
    <submittedName>
        <fullName evidence="2">Uncharacterized protein</fullName>
    </submittedName>
</protein>